<accession>A0AAD9K1V8</accession>
<protein>
    <recommendedName>
        <fullName evidence="4">SCP domain-containing protein</fullName>
    </recommendedName>
</protein>
<dbReference type="InterPro" id="IPR035940">
    <property type="entry name" value="CAP_sf"/>
</dbReference>
<gene>
    <name evidence="2" type="ORF">LSH36_91g09006</name>
</gene>
<name>A0AAD9K1V8_9ANNE</name>
<proteinExistence type="predicted"/>
<organism evidence="2 3">
    <name type="scientific">Paralvinella palmiformis</name>
    <dbReference type="NCBI Taxonomy" id="53620"/>
    <lineage>
        <taxon>Eukaryota</taxon>
        <taxon>Metazoa</taxon>
        <taxon>Spiralia</taxon>
        <taxon>Lophotrochozoa</taxon>
        <taxon>Annelida</taxon>
        <taxon>Polychaeta</taxon>
        <taxon>Sedentaria</taxon>
        <taxon>Canalipalpata</taxon>
        <taxon>Terebellida</taxon>
        <taxon>Terebelliformia</taxon>
        <taxon>Alvinellidae</taxon>
        <taxon>Paralvinella</taxon>
    </lineage>
</organism>
<dbReference type="Proteomes" id="UP001208570">
    <property type="component" value="Unassembled WGS sequence"/>
</dbReference>
<dbReference type="AlphaFoldDB" id="A0AAD9K1V8"/>
<dbReference type="Gene3D" id="3.40.33.10">
    <property type="entry name" value="CAP"/>
    <property type="match status" value="1"/>
</dbReference>
<evidence type="ECO:0000256" key="1">
    <source>
        <dbReference type="SAM" id="SignalP"/>
    </source>
</evidence>
<feature type="chain" id="PRO_5042074981" description="SCP domain-containing protein" evidence="1">
    <location>
        <begin position="19"/>
        <end position="127"/>
    </location>
</feature>
<keyword evidence="1" id="KW-0732">Signal</keyword>
<evidence type="ECO:0008006" key="4">
    <source>
        <dbReference type="Google" id="ProtNLM"/>
    </source>
</evidence>
<evidence type="ECO:0000313" key="2">
    <source>
        <dbReference type="EMBL" id="KAK2162830.1"/>
    </source>
</evidence>
<dbReference type="SUPFAM" id="SSF55797">
    <property type="entry name" value="PR-1-like"/>
    <property type="match status" value="1"/>
</dbReference>
<sequence length="127" mass="13963">MFQLECLICYLIIQSSAGLLPQTTLSKEDQEEIVNVHNEYRRLEGASNMELLLVWATAKQIGCGFTKCLPEIGSTVFVCLYIPFGKYTGVRPYQKGPGCANCTSGLRWCDRGLCNSRCTKAGPGCGK</sequence>
<keyword evidence="3" id="KW-1185">Reference proteome</keyword>
<feature type="signal peptide" evidence="1">
    <location>
        <begin position="1"/>
        <end position="18"/>
    </location>
</feature>
<reference evidence="2" key="1">
    <citation type="journal article" date="2023" name="Mol. Biol. Evol.">
        <title>Third-Generation Sequencing Reveals the Adaptive Role of the Epigenome in Three Deep-Sea Polychaetes.</title>
        <authorList>
            <person name="Perez M."/>
            <person name="Aroh O."/>
            <person name="Sun Y."/>
            <person name="Lan Y."/>
            <person name="Juniper S.K."/>
            <person name="Young C.R."/>
            <person name="Angers B."/>
            <person name="Qian P.Y."/>
        </authorList>
    </citation>
    <scope>NUCLEOTIDE SEQUENCE</scope>
    <source>
        <strain evidence="2">P08H-3</strain>
    </source>
</reference>
<dbReference type="EMBL" id="JAODUP010000091">
    <property type="protein sequence ID" value="KAK2162830.1"/>
    <property type="molecule type" value="Genomic_DNA"/>
</dbReference>
<comment type="caution">
    <text evidence="2">The sequence shown here is derived from an EMBL/GenBank/DDBJ whole genome shotgun (WGS) entry which is preliminary data.</text>
</comment>
<evidence type="ECO:0000313" key="3">
    <source>
        <dbReference type="Proteomes" id="UP001208570"/>
    </source>
</evidence>